<evidence type="ECO:0000313" key="1">
    <source>
        <dbReference type="EMBL" id="EDL79154.1"/>
    </source>
</evidence>
<dbReference type="Proteomes" id="UP000234681">
    <property type="component" value="Chromosome 3"/>
</dbReference>
<proteinExistence type="predicted"/>
<name>A6HMA7_RAT</name>
<reference evidence="2" key="1">
    <citation type="submission" date="2005-09" db="EMBL/GenBank/DDBJ databases">
        <authorList>
            <person name="Mural R.J."/>
            <person name="Li P.W."/>
            <person name="Adams M.D."/>
            <person name="Amanatides P.G."/>
            <person name="Baden-Tillson H."/>
            <person name="Barnstead M."/>
            <person name="Chin S.H."/>
            <person name="Dew I."/>
            <person name="Evans C.A."/>
            <person name="Ferriera S."/>
            <person name="Flanigan M."/>
            <person name="Fosler C."/>
            <person name="Glodek A."/>
            <person name="Gu Z."/>
            <person name="Holt R.A."/>
            <person name="Jennings D."/>
            <person name="Kraft C.L."/>
            <person name="Lu F."/>
            <person name="Nguyen T."/>
            <person name="Nusskern D.R."/>
            <person name="Pfannkoch C.M."/>
            <person name="Sitter C."/>
            <person name="Sutton G.G."/>
            <person name="Venter J.C."/>
            <person name="Wang Z."/>
            <person name="Woodage T."/>
            <person name="Zheng X.H."/>
            <person name="Zhong F."/>
        </authorList>
    </citation>
    <scope>NUCLEOTIDE SEQUENCE [LARGE SCALE GENOMIC DNA]</scope>
    <source>
        <strain>BN</strain>
        <strain evidence="2">Sprague-Dawley</strain>
    </source>
</reference>
<protein>
    <submittedName>
        <fullName evidence="1">RCG26278</fullName>
    </submittedName>
</protein>
<accession>A6HMA7</accession>
<dbReference type="AlphaFoldDB" id="A6HMA7"/>
<evidence type="ECO:0000313" key="2">
    <source>
        <dbReference type="Proteomes" id="UP000234681"/>
    </source>
</evidence>
<dbReference type="EMBL" id="CH473949">
    <property type="protein sequence ID" value="EDL79154.1"/>
    <property type="molecule type" value="Genomic_DNA"/>
</dbReference>
<gene>
    <name evidence="1" type="ORF">rCG_26278</name>
</gene>
<sequence>MTALCSSKSRNVSSNTCWLYYPWCYITKCSLSSKHEHSPFLRIRSEDHTARNPKQACCAMVGFWDKGALLKGRSLYRHLRAALRAYTPTTYCKSSARSINHGCNTRS</sequence>
<organism evidence="1 2">
    <name type="scientific">Rattus norvegicus</name>
    <name type="common">Rat</name>
    <dbReference type="NCBI Taxonomy" id="10116"/>
    <lineage>
        <taxon>Eukaryota</taxon>
        <taxon>Metazoa</taxon>
        <taxon>Chordata</taxon>
        <taxon>Craniata</taxon>
        <taxon>Vertebrata</taxon>
        <taxon>Euteleostomi</taxon>
        <taxon>Mammalia</taxon>
        <taxon>Eutheria</taxon>
        <taxon>Euarchontoglires</taxon>
        <taxon>Glires</taxon>
        <taxon>Rodentia</taxon>
        <taxon>Myomorpha</taxon>
        <taxon>Muroidea</taxon>
        <taxon>Muridae</taxon>
        <taxon>Murinae</taxon>
        <taxon>Rattus</taxon>
    </lineage>
</organism>